<evidence type="ECO:0000313" key="7">
    <source>
        <dbReference type="Proteomes" id="UP000436181"/>
    </source>
</evidence>
<dbReference type="NCBIfam" id="NF010068">
    <property type="entry name" value="PRK13548.1"/>
    <property type="match status" value="1"/>
</dbReference>
<dbReference type="PROSITE" id="PS00211">
    <property type="entry name" value="ABC_TRANSPORTER_1"/>
    <property type="match status" value="1"/>
</dbReference>
<keyword evidence="1" id="KW-0813">Transport</keyword>
<keyword evidence="2" id="KW-0547">Nucleotide-binding</keyword>
<dbReference type="SUPFAM" id="SSF52540">
    <property type="entry name" value="P-loop containing nucleoside triphosphate hydrolases"/>
    <property type="match status" value="1"/>
</dbReference>
<evidence type="ECO:0000256" key="2">
    <source>
        <dbReference type="ARBA" id="ARBA00022741"/>
    </source>
</evidence>
<evidence type="ECO:0000256" key="3">
    <source>
        <dbReference type="ARBA" id="ARBA00022840"/>
    </source>
</evidence>
<dbReference type="InterPro" id="IPR017871">
    <property type="entry name" value="ABC_transporter-like_CS"/>
</dbReference>
<dbReference type="GO" id="GO:0005524">
    <property type="term" value="F:ATP binding"/>
    <property type="evidence" value="ECO:0007669"/>
    <property type="project" value="UniProtKB-KW"/>
</dbReference>
<gene>
    <name evidence="6" type="ORF">F8377_06415</name>
</gene>
<dbReference type="SMART" id="SM00382">
    <property type="entry name" value="AAA"/>
    <property type="match status" value="1"/>
</dbReference>
<evidence type="ECO:0000313" key="6">
    <source>
        <dbReference type="EMBL" id="KAB3520870.1"/>
    </source>
</evidence>
<dbReference type="InterPro" id="IPR003593">
    <property type="entry name" value="AAA+_ATPase"/>
</dbReference>
<dbReference type="InterPro" id="IPR027417">
    <property type="entry name" value="P-loop_NTPase"/>
</dbReference>
<dbReference type="InterPro" id="IPR003439">
    <property type="entry name" value="ABC_transporter-like_ATP-bd"/>
</dbReference>
<dbReference type="Pfam" id="PF00005">
    <property type="entry name" value="ABC_tran"/>
    <property type="match status" value="1"/>
</dbReference>
<dbReference type="CDD" id="cd03214">
    <property type="entry name" value="ABC_Iron-Siderophores_B12_Hemin"/>
    <property type="match status" value="1"/>
</dbReference>
<organism evidence="6 7">
    <name type="scientific">Corynebacterium zhongnanshanii</name>
    <dbReference type="NCBI Taxonomy" id="2768834"/>
    <lineage>
        <taxon>Bacteria</taxon>
        <taxon>Bacillati</taxon>
        <taxon>Actinomycetota</taxon>
        <taxon>Actinomycetes</taxon>
        <taxon>Mycobacteriales</taxon>
        <taxon>Corynebacteriaceae</taxon>
        <taxon>Corynebacterium</taxon>
    </lineage>
</organism>
<evidence type="ECO:0000256" key="1">
    <source>
        <dbReference type="ARBA" id="ARBA00022448"/>
    </source>
</evidence>
<dbReference type="Gene3D" id="3.40.50.300">
    <property type="entry name" value="P-loop containing nucleotide triphosphate hydrolases"/>
    <property type="match status" value="1"/>
</dbReference>
<dbReference type="Proteomes" id="UP000436181">
    <property type="component" value="Unassembled WGS sequence"/>
</dbReference>
<evidence type="ECO:0000259" key="5">
    <source>
        <dbReference type="PROSITE" id="PS50893"/>
    </source>
</evidence>
<reference evidence="6 7" key="1">
    <citation type="submission" date="2019-10" db="EMBL/GenBank/DDBJ databases">
        <title>Corynebacterium sp novel species isolated from the respiratory tract of Marmot.</title>
        <authorList>
            <person name="Zhang G."/>
        </authorList>
    </citation>
    <scope>NUCLEOTIDE SEQUENCE [LARGE SCALE GENOMIC DNA]</scope>
    <source>
        <strain evidence="6 7">336</strain>
    </source>
</reference>
<dbReference type="PROSITE" id="PS50893">
    <property type="entry name" value="ABC_TRANSPORTER_2"/>
    <property type="match status" value="1"/>
</dbReference>
<feature type="domain" description="ABC transporter" evidence="5">
    <location>
        <begin position="7"/>
        <end position="240"/>
    </location>
</feature>
<dbReference type="PANTHER" id="PTHR42794">
    <property type="entry name" value="HEMIN IMPORT ATP-BINDING PROTEIN HMUV"/>
    <property type="match status" value="1"/>
</dbReference>
<keyword evidence="3 6" id="KW-0067">ATP-binding</keyword>
<keyword evidence="7" id="KW-1185">Reference proteome</keyword>
<name>A0ABQ6VD60_9CORY</name>
<protein>
    <submittedName>
        <fullName evidence="6">Heme ABC transporter ATP-binding protein</fullName>
    </submittedName>
</protein>
<dbReference type="PANTHER" id="PTHR42794:SF1">
    <property type="entry name" value="HEMIN IMPORT ATP-BINDING PROTEIN HMUV"/>
    <property type="match status" value="1"/>
</dbReference>
<dbReference type="RefSeq" id="WP_151844416.1">
    <property type="nucleotide sequence ID" value="NZ_WBZJ01000002.1"/>
</dbReference>
<dbReference type="EMBL" id="WBZJ01000002">
    <property type="protein sequence ID" value="KAB3520870.1"/>
    <property type="molecule type" value="Genomic_DNA"/>
</dbReference>
<keyword evidence="4" id="KW-1278">Translocase</keyword>
<accession>A0ABQ6VD60</accession>
<comment type="caution">
    <text evidence="6">The sequence shown here is derived from an EMBL/GenBank/DDBJ whole genome shotgun (WGS) entry which is preliminary data.</text>
</comment>
<sequence>MAITPILSCTNVGLTVGGACTHEVLKGVDVQVLPGEVVGLIGPNGAGKSTLLSVLSGDIEPDAGSVLLKGRAYSSYSDKEAARIRSVMMQNTQVSFSFSVRDVVAMGRSAWGKDSDDEQRVAHALEQVGLGEHADRDITTLSGGECARAALARIIVQDSDVVILDEPTAAMDIGHSEKTMLHVRDMAASGKAVLVVIHDLETAARHCDRVVLLKEGEVVAQGMPAHVCTSENLSDVYGWPVDVAYIDGVPWIRAAHGQRSQDARAAALALARERAQGTCPMF</sequence>
<proteinExistence type="predicted"/>
<evidence type="ECO:0000256" key="4">
    <source>
        <dbReference type="ARBA" id="ARBA00022967"/>
    </source>
</evidence>